<dbReference type="Proteomes" id="UP000008363">
    <property type="component" value="Unassembled WGS sequence"/>
</dbReference>
<organism evidence="2 3">
    <name type="scientific">Gordonia rhizosphera NBRC 16068</name>
    <dbReference type="NCBI Taxonomy" id="1108045"/>
    <lineage>
        <taxon>Bacteria</taxon>
        <taxon>Bacillati</taxon>
        <taxon>Actinomycetota</taxon>
        <taxon>Actinomycetes</taxon>
        <taxon>Mycobacteriales</taxon>
        <taxon>Gordoniaceae</taxon>
        <taxon>Gordonia</taxon>
    </lineage>
</organism>
<dbReference type="InterPro" id="IPR011050">
    <property type="entry name" value="Pectin_lyase_fold/virulence"/>
</dbReference>
<dbReference type="STRING" id="1108045.GORHZ_127_00040"/>
<dbReference type="SMART" id="SM00710">
    <property type="entry name" value="PbH1"/>
    <property type="match status" value="8"/>
</dbReference>
<protein>
    <recommendedName>
        <fullName evidence="1">Right handed beta helix domain-containing protein</fullName>
    </recommendedName>
</protein>
<proteinExistence type="predicted"/>
<comment type="caution">
    <text evidence="2">The sequence shown here is derived from an EMBL/GenBank/DDBJ whole genome shotgun (WGS) entry which is preliminary data.</text>
</comment>
<dbReference type="SUPFAM" id="SSF51126">
    <property type="entry name" value="Pectin lyase-like"/>
    <property type="match status" value="1"/>
</dbReference>
<evidence type="ECO:0000313" key="2">
    <source>
        <dbReference type="EMBL" id="GAB91323.1"/>
    </source>
</evidence>
<sequence>MARTVRGQARLATVAVATLVLVMGGIACNRPATGAPAEDTTASLQAQFDALKPGGVLTLEPKVYHHSGVLRIRVPNVRVDGDGATLVATNDASSAVQIQANGVQIRDVTLSAGTQGDRWSGIDQHKLVLAGAGDSVQNVKIVGSAAAGIFVDGARDFGIRDVTISQTRADGIHVTNGSARGVISGVKTDRTGDDAVAVVSYLADRRQSSDIRISRVDVNGTRWGRGISVVGGRSVSIRDFHVASTNSAGIYIANEGAPYSTTSVDSVTVSNGRVVGANTNPGIVQGAMLIFSGGPGLHTWGVRVSGVTIAATPSSARRDVGILASGGGSVGGVALRNIRITGSSGSPLYTNVPRSSYTTSGWTIDGRAIDVR</sequence>
<keyword evidence="3" id="KW-1185">Reference proteome</keyword>
<evidence type="ECO:0000259" key="1">
    <source>
        <dbReference type="Pfam" id="PF13229"/>
    </source>
</evidence>
<dbReference type="InterPro" id="IPR012334">
    <property type="entry name" value="Pectin_lyas_fold"/>
</dbReference>
<evidence type="ECO:0000313" key="3">
    <source>
        <dbReference type="Proteomes" id="UP000008363"/>
    </source>
</evidence>
<dbReference type="AlphaFoldDB" id="K6V569"/>
<name>K6V569_9ACTN</name>
<dbReference type="InterPro" id="IPR039448">
    <property type="entry name" value="Beta_helix"/>
</dbReference>
<dbReference type="EMBL" id="BAHC01000127">
    <property type="protein sequence ID" value="GAB91323.1"/>
    <property type="molecule type" value="Genomic_DNA"/>
</dbReference>
<feature type="domain" description="Right handed beta helix" evidence="1">
    <location>
        <begin position="97"/>
        <end position="257"/>
    </location>
</feature>
<reference evidence="2 3" key="1">
    <citation type="submission" date="2012-08" db="EMBL/GenBank/DDBJ databases">
        <title>Whole genome shotgun sequence of Gordonia rhizosphera NBRC 16068.</title>
        <authorList>
            <person name="Takarada H."/>
            <person name="Isaki S."/>
            <person name="Hosoyama A."/>
            <person name="Tsuchikane K."/>
            <person name="Katsumata H."/>
            <person name="Baba S."/>
            <person name="Ohji S."/>
            <person name="Yamazaki S."/>
            <person name="Fujita N."/>
        </authorList>
    </citation>
    <scope>NUCLEOTIDE SEQUENCE [LARGE SCALE GENOMIC DNA]</scope>
    <source>
        <strain evidence="2 3">NBRC 16068</strain>
    </source>
</reference>
<dbReference type="InterPro" id="IPR006626">
    <property type="entry name" value="PbH1"/>
</dbReference>
<dbReference type="Gene3D" id="2.160.20.10">
    <property type="entry name" value="Single-stranded right-handed beta-helix, Pectin lyase-like"/>
    <property type="match status" value="1"/>
</dbReference>
<dbReference type="eggNOG" id="COG5434">
    <property type="taxonomic scope" value="Bacteria"/>
</dbReference>
<dbReference type="PROSITE" id="PS51257">
    <property type="entry name" value="PROKAR_LIPOPROTEIN"/>
    <property type="match status" value="1"/>
</dbReference>
<dbReference type="Pfam" id="PF13229">
    <property type="entry name" value="Beta_helix"/>
    <property type="match status" value="1"/>
</dbReference>
<accession>K6V569</accession>
<gene>
    <name evidence="2" type="ORF">GORHZ_127_00040</name>
</gene>